<proteinExistence type="predicted"/>
<dbReference type="Proteomes" id="UP000257323">
    <property type="component" value="Unassembled WGS sequence"/>
</dbReference>
<evidence type="ECO:0000313" key="1">
    <source>
        <dbReference type="EMBL" id="RFT16383.1"/>
    </source>
</evidence>
<dbReference type="EMBL" id="QUAH01000003">
    <property type="protein sequence ID" value="RFT16383.1"/>
    <property type="molecule type" value="Genomic_DNA"/>
</dbReference>
<comment type="caution">
    <text evidence="1">The sequence shown here is derived from an EMBL/GenBank/DDBJ whole genome shotgun (WGS) entry which is preliminary data.</text>
</comment>
<gene>
    <name evidence="1" type="ORF">OP8BY_1561</name>
</gene>
<dbReference type="AlphaFoldDB" id="A0A3E2BNP6"/>
<evidence type="ECO:0000313" key="2">
    <source>
        <dbReference type="Proteomes" id="UP000257323"/>
    </source>
</evidence>
<sequence length="42" mass="5192">MDRKVRLRYRVSKKSQEQGFCPEMKLGKIYGQENRQKDRYKL</sequence>
<accession>A0A3E2BNP6</accession>
<reference evidence="1 2" key="1">
    <citation type="submission" date="2018-08" db="EMBL/GenBank/DDBJ databases">
        <title>Genome analysis of the thermophilic bacterium of the candidate phylum Aminicenantes from deep subsurface aquifer revealed its physiology and ecological role.</title>
        <authorList>
            <person name="Kadnikov V.V."/>
            <person name="Mardanov A.V."/>
            <person name="Beletsky A.V."/>
            <person name="Karnachuk O.V."/>
            <person name="Ravin N.V."/>
        </authorList>
    </citation>
    <scope>NUCLEOTIDE SEQUENCE [LARGE SCALE GENOMIC DNA]</scope>
    <source>
        <strain evidence="1">BY38</strain>
    </source>
</reference>
<organism evidence="1 2">
    <name type="scientific">Candidatus Saccharicenans subterraneus</name>
    <dbReference type="NCBI Taxonomy" id="2508984"/>
    <lineage>
        <taxon>Bacteria</taxon>
        <taxon>Candidatus Aminicenantota</taxon>
        <taxon>Candidatus Aminicenantia</taxon>
        <taxon>Candidatus Aminicenantales</taxon>
        <taxon>Candidatus Saccharicenantaceae</taxon>
        <taxon>Candidatus Saccharicenans</taxon>
    </lineage>
</organism>
<protein>
    <submittedName>
        <fullName evidence="1">Uncharacterized protein</fullName>
    </submittedName>
</protein>
<name>A0A3E2BNP6_9BACT</name>